<dbReference type="GO" id="GO:0003924">
    <property type="term" value="F:GTPase activity"/>
    <property type="evidence" value="ECO:0007669"/>
    <property type="project" value="InterPro"/>
</dbReference>
<dbReference type="NCBIfam" id="TIGR00231">
    <property type="entry name" value="small_GTP"/>
    <property type="match status" value="1"/>
</dbReference>
<evidence type="ECO:0000256" key="6">
    <source>
        <dbReference type="ARBA" id="ARBA00023134"/>
    </source>
</evidence>
<dbReference type="SUPFAM" id="SSF52540">
    <property type="entry name" value="P-loop containing nucleoside triphosphate hydrolases"/>
    <property type="match status" value="1"/>
</dbReference>
<dbReference type="CDD" id="cd03692">
    <property type="entry name" value="mtIF2_IVc"/>
    <property type="match status" value="1"/>
</dbReference>
<dbReference type="CDD" id="cd03702">
    <property type="entry name" value="IF2_mtIF2_II"/>
    <property type="match status" value="1"/>
</dbReference>
<evidence type="ECO:0000313" key="12">
    <source>
        <dbReference type="EMBL" id="CAH0372078.1"/>
    </source>
</evidence>
<dbReference type="InterPro" id="IPR023115">
    <property type="entry name" value="TIF_IF2_dom3"/>
</dbReference>
<dbReference type="EMBL" id="CAKKNE010000003">
    <property type="protein sequence ID" value="CAH0372078.1"/>
    <property type="molecule type" value="Genomic_DNA"/>
</dbReference>
<organism evidence="12 13">
    <name type="scientific">Pelagomonas calceolata</name>
    <dbReference type="NCBI Taxonomy" id="35677"/>
    <lineage>
        <taxon>Eukaryota</taxon>
        <taxon>Sar</taxon>
        <taxon>Stramenopiles</taxon>
        <taxon>Ochrophyta</taxon>
        <taxon>Pelagophyceae</taxon>
        <taxon>Pelagomonadales</taxon>
        <taxon>Pelagomonadaceae</taxon>
        <taxon>Pelagomonas</taxon>
    </lineage>
</organism>
<dbReference type="InterPro" id="IPR000178">
    <property type="entry name" value="TF_IF2_bacterial-like"/>
</dbReference>
<evidence type="ECO:0000256" key="8">
    <source>
        <dbReference type="ARBA" id="ARBA00044105"/>
    </source>
</evidence>
<dbReference type="InterPro" id="IPR015760">
    <property type="entry name" value="TIF_IF2"/>
</dbReference>
<comment type="caution">
    <text evidence="12">The sequence shown here is derived from an EMBL/GenBank/DDBJ whole genome shotgun (WGS) entry which is preliminary data.</text>
</comment>
<dbReference type="AlphaFoldDB" id="A0A8J2SKJ2"/>
<dbReference type="GO" id="GO:0003743">
    <property type="term" value="F:translation initiation factor activity"/>
    <property type="evidence" value="ECO:0007669"/>
    <property type="project" value="UniProtKB-KW"/>
</dbReference>
<sequence>MARRRRIIAAAALVCTSALVPLQAPRPRRTVSRYSEAVDEDTLLPSGDAAAAADTDRRPRNGNRQNQGGGRGRIIQLSNPMRLVRKQRPGGDRRGPPGGQRRGGPPQRVGSTGGPVADVPNPDKTPGRRFANKADKPDYDKRKPTRRTFDAPQRRSGNNRPVQFRGARGSLKRKRNRDDREAKQKEAIKPVIVPDEPISVGALAELLEKSGAEVVKHLMLKMGVLAAVTQNVDGATARLVVEGFGREWAASADEIDDDDEDDEDTNDSGPALALSSGIAIDEDDPDSLQPRSPVVTIMGHVDHGKTSLLDALREADVVSGEAGGITQGIGAYVVPVKDRAVTFIDTPGHAAFTEMRERGANVTDIVVLVVAADDGCKEQTVDSLACAKLAGAPVVVAVNKMDVEGADAQRVEGELMSYDLVPESAGGDTLVARVSAKEKTGLDELLEKVLLQADLLDLKANPDRPATGTVIEAGVEKGLGVCATTLVERGTLKVGDVFTAGAAWGKCRALQDEFGNSLEEAGPSTPVRLVGWTTGADRAPRAGDALSVVPDEPTARKLADARNELANQARDAKLRAASSSGFDKFMANLGGEGIKEERTFPIVLKADTAGSVEAITSSLEGLDVQDDVSRVKAKVIYSGVGDLTKSDIAVASVQGAFVVAFNVGSNAAAMDEERRLSGAVRTNYYSVVYDVLEEIEGKLQKVLSPTPDGELVGTAVVKQCFDIGKLGKVAGCGVETGWIRKSANIRVMRGDAIMYQGRLRTLRSVKVDVERIDAGSDCGLSFRDWEEVEVGDIVEAYEE</sequence>
<dbReference type="PROSITE" id="PS51722">
    <property type="entry name" value="G_TR_2"/>
    <property type="match status" value="1"/>
</dbReference>
<dbReference type="GO" id="GO:0009507">
    <property type="term" value="C:chloroplast"/>
    <property type="evidence" value="ECO:0007669"/>
    <property type="project" value="UniProtKB-SubCell"/>
</dbReference>
<dbReference type="SUPFAM" id="SSF52156">
    <property type="entry name" value="Initiation factor IF2/eIF5b, domain 3"/>
    <property type="match status" value="1"/>
</dbReference>
<dbReference type="FunFam" id="3.40.50.10050:FF:000001">
    <property type="entry name" value="Translation initiation factor IF-2"/>
    <property type="match status" value="1"/>
</dbReference>
<proteinExistence type="inferred from homology"/>
<dbReference type="Pfam" id="PF04760">
    <property type="entry name" value="IF2_N"/>
    <property type="match status" value="1"/>
</dbReference>
<dbReference type="InterPro" id="IPR006847">
    <property type="entry name" value="IF2_N"/>
</dbReference>
<dbReference type="SUPFAM" id="SSF50447">
    <property type="entry name" value="Translation proteins"/>
    <property type="match status" value="2"/>
</dbReference>
<dbReference type="InterPro" id="IPR027417">
    <property type="entry name" value="P-loop_NTPase"/>
</dbReference>
<dbReference type="PROSITE" id="PS01176">
    <property type="entry name" value="IF2"/>
    <property type="match status" value="1"/>
</dbReference>
<evidence type="ECO:0000256" key="2">
    <source>
        <dbReference type="ARBA" id="ARBA00007733"/>
    </source>
</evidence>
<dbReference type="PANTHER" id="PTHR43381">
    <property type="entry name" value="TRANSLATION INITIATION FACTOR IF-2-RELATED"/>
    <property type="match status" value="1"/>
</dbReference>
<evidence type="ECO:0000256" key="4">
    <source>
        <dbReference type="ARBA" id="ARBA00022741"/>
    </source>
</evidence>
<dbReference type="InterPro" id="IPR036925">
    <property type="entry name" value="TIF_IF2_dom3_sf"/>
</dbReference>
<keyword evidence="6" id="KW-0342">GTP-binding</keyword>
<reference evidence="12" key="1">
    <citation type="submission" date="2021-11" db="EMBL/GenBank/DDBJ databases">
        <authorList>
            <consortium name="Genoscope - CEA"/>
            <person name="William W."/>
        </authorList>
    </citation>
    <scope>NUCLEOTIDE SEQUENCE</scope>
</reference>
<dbReference type="InterPro" id="IPR005225">
    <property type="entry name" value="Small_GTP-bd"/>
</dbReference>
<gene>
    <name evidence="12" type="ORF">PECAL_3P20530</name>
</gene>
<name>A0A8J2SKJ2_9STRA</name>
<keyword evidence="3" id="KW-0396">Initiation factor</keyword>
<evidence type="ECO:0000256" key="5">
    <source>
        <dbReference type="ARBA" id="ARBA00022917"/>
    </source>
</evidence>
<evidence type="ECO:0000256" key="9">
    <source>
        <dbReference type="SAM" id="MobiDB-lite"/>
    </source>
</evidence>
<evidence type="ECO:0000256" key="10">
    <source>
        <dbReference type="SAM" id="SignalP"/>
    </source>
</evidence>
<dbReference type="Pfam" id="PF11987">
    <property type="entry name" value="IF-2"/>
    <property type="match status" value="1"/>
</dbReference>
<evidence type="ECO:0000256" key="7">
    <source>
        <dbReference type="ARBA" id="ARBA00025162"/>
    </source>
</evidence>
<protein>
    <recommendedName>
        <fullName evidence="8">Translation initiation factor IF-2, chloroplastic</fullName>
    </recommendedName>
</protein>
<accession>A0A8J2SKJ2</accession>
<evidence type="ECO:0000259" key="11">
    <source>
        <dbReference type="PROSITE" id="PS51722"/>
    </source>
</evidence>
<feature type="chain" id="PRO_5035281093" description="Translation initiation factor IF-2, chloroplastic" evidence="10">
    <location>
        <begin position="19"/>
        <end position="799"/>
    </location>
</feature>
<feature type="compositionally biased region" description="Basic and acidic residues" evidence="9">
    <location>
        <begin position="176"/>
        <end position="188"/>
    </location>
</feature>
<feature type="domain" description="Tr-type G" evidence="11">
    <location>
        <begin position="290"/>
        <end position="459"/>
    </location>
</feature>
<dbReference type="InterPro" id="IPR000795">
    <property type="entry name" value="T_Tr_GTP-bd_dom"/>
</dbReference>
<dbReference type="Pfam" id="PF22042">
    <property type="entry name" value="EF-G_D2"/>
    <property type="match status" value="1"/>
</dbReference>
<keyword evidence="10" id="KW-0732">Signal</keyword>
<evidence type="ECO:0000313" key="13">
    <source>
        <dbReference type="Proteomes" id="UP000789595"/>
    </source>
</evidence>
<dbReference type="Proteomes" id="UP000789595">
    <property type="component" value="Unassembled WGS sequence"/>
</dbReference>
<dbReference type="Gene3D" id="3.40.50.300">
    <property type="entry name" value="P-loop containing nucleotide triphosphate hydrolases"/>
    <property type="match status" value="1"/>
</dbReference>
<comment type="function">
    <text evidence="7">One of the essential components for the initiation of protein synthesis. Protects formylmethionyl-tRNA from spontaneous hydrolysis and promotes its binding to the 30S ribosomal subunits. Also involved in the hydrolysis of GTP during the formation of the 70S ribosomal complex.</text>
</comment>
<comment type="similarity">
    <text evidence="2">Belongs to the TRAFAC class translation factor GTPase superfamily. Classic translation factor GTPase family. IF-2 subfamily.</text>
</comment>
<dbReference type="Gene3D" id="2.40.30.10">
    <property type="entry name" value="Translation factors"/>
    <property type="match status" value="2"/>
</dbReference>
<keyword evidence="4" id="KW-0547">Nucleotide-binding</keyword>
<dbReference type="InterPro" id="IPR053905">
    <property type="entry name" value="EF-G-like_DII"/>
</dbReference>
<feature type="compositionally biased region" description="Basic and acidic residues" evidence="9">
    <location>
        <begin position="132"/>
        <end position="153"/>
    </location>
</feature>
<dbReference type="NCBIfam" id="TIGR00487">
    <property type="entry name" value="IF-2"/>
    <property type="match status" value="1"/>
</dbReference>
<dbReference type="Pfam" id="PF00009">
    <property type="entry name" value="GTP_EFTU"/>
    <property type="match status" value="1"/>
</dbReference>
<dbReference type="GO" id="GO:0005525">
    <property type="term" value="F:GTP binding"/>
    <property type="evidence" value="ECO:0007669"/>
    <property type="project" value="UniProtKB-KW"/>
</dbReference>
<dbReference type="InterPro" id="IPR044145">
    <property type="entry name" value="IF2_II"/>
</dbReference>
<dbReference type="PANTHER" id="PTHR43381:SF5">
    <property type="entry name" value="TR-TYPE G DOMAIN-CONTAINING PROTEIN"/>
    <property type="match status" value="1"/>
</dbReference>
<dbReference type="CDD" id="cd01887">
    <property type="entry name" value="IF2_eIF5B"/>
    <property type="match status" value="1"/>
</dbReference>
<keyword evidence="5" id="KW-0648">Protein biosynthesis</keyword>
<comment type="subcellular location">
    <subcellularLocation>
        <location evidence="1">Plastid</location>
        <location evidence="1">Chloroplast</location>
    </subcellularLocation>
</comment>
<evidence type="ECO:0000256" key="3">
    <source>
        <dbReference type="ARBA" id="ARBA00022540"/>
    </source>
</evidence>
<feature type="compositionally biased region" description="Acidic residues" evidence="9">
    <location>
        <begin position="253"/>
        <end position="266"/>
    </location>
</feature>
<keyword evidence="13" id="KW-1185">Reference proteome</keyword>
<dbReference type="InterPro" id="IPR009000">
    <property type="entry name" value="Transl_B-barrel_sf"/>
</dbReference>
<dbReference type="OrthoDB" id="361630at2759"/>
<dbReference type="Gene3D" id="3.40.50.10050">
    <property type="entry name" value="Translation initiation factor IF- 2, domain 3"/>
    <property type="match status" value="1"/>
</dbReference>
<dbReference type="FunFam" id="2.40.30.10:FF:000008">
    <property type="entry name" value="Translation initiation factor IF-2"/>
    <property type="match status" value="1"/>
</dbReference>
<evidence type="ECO:0000256" key="1">
    <source>
        <dbReference type="ARBA" id="ARBA00004229"/>
    </source>
</evidence>
<dbReference type="FunFam" id="3.40.50.300:FF:000019">
    <property type="entry name" value="Translation initiation factor IF-2"/>
    <property type="match status" value="1"/>
</dbReference>
<feature type="region of interest" description="Disordered" evidence="9">
    <location>
        <begin position="26"/>
        <end position="188"/>
    </location>
</feature>
<feature type="region of interest" description="Disordered" evidence="9">
    <location>
        <begin position="252"/>
        <end position="288"/>
    </location>
</feature>
<feature type="signal peptide" evidence="10">
    <location>
        <begin position="1"/>
        <end position="18"/>
    </location>
</feature>
<dbReference type="HAMAP" id="MF_00100_B">
    <property type="entry name" value="IF_2_B"/>
    <property type="match status" value="1"/>
</dbReference>